<dbReference type="InterPro" id="IPR033121">
    <property type="entry name" value="PEPTIDASE_A1"/>
</dbReference>
<evidence type="ECO:0000256" key="9">
    <source>
        <dbReference type="SAM" id="SignalP"/>
    </source>
</evidence>
<keyword evidence="5 8" id="KW-0378">Hydrolase</keyword>
<dbReference type="Gene3D" id="2.40.70.10">
    <property type="entry name" value="Acid Proteases"/>
    <property type="match status" value="2"/>
</dbReference>
<dbReference type="InterPro" id="IPR021109">
    <property type="entry name" value="Peptidase_aspartic_dom_sf"/>
</dbReference>
<dbReference type="InterPro" id="IPR001461">
    <property type="entry name" value="Aspartic_peptidase_A1"/>
</dbReference>
<feature type="domain" description="Peptidase A1" evidence="10">
    <location>
        <begin position="77"/>
        <end position="399"/>
    </location>
</feature>
<dbReference type="Proteomes" id="UP001360560">
    <property type="component" value="Unassembled WGS sequence"/>
</dbReference>
<dbReference type="InterPro" id="IPR001969">
    <property type="entry name" value="Aspartic_peptidase_AS"/>
</dbReference>
<feature type="disulfide bond" evidence="7">
    <location>
        <begin position="324"/>
        <end position="363"/>
    </location>
</feature>
<dbReference type="SUPFAM" id="SSF50630">
    <property type="entry name" value="Acid proteases"/>
    <property type="match status" value="1"/>
</dbReference>
<feature type="signal peptide" evidence="9">
    <location>
        <begin position="1"/>
        <end position="20"/>
    </location>
</feature>
<dbReference type="RefSeq" id="XP_064850544.1">
    <property type="nucleotide sequence ID" value="XM_064994472.1"/>
</dbReference>
<evidence type="ECO:0000313" key="12">
    <source>
        <dbReference type="Proteomes" id="UP001360560"/>
    </source>
</evidence>
<evidence type="ECO:0000256" key="5">
    <source>
        <dbReference type="ARBA" id="ARBA00022801"/>
    </source>
</evidence>
<organism evidence="11 12">
    <name type="scientific">Saccharomycopsis crataegensis</name>
    <dbReference type="NCBI Taxonomy" id="43959"/>
    <lineage>
        <taxon>Eukaryota</taxon>
        <taxon>Fungi</taxon>
        <taxon>Dikarya</taxon>
        <taxon>Ascomycota</taxon>
        <taxon>Saccharomycotina</taxon>
        <taxon>Saccharomycetes</taxon>
        <taxon>Saccharomycopsidaceae</taxon>
        <taxon>Saccharomycopsis</taxon>
    </lineage>
</organism>
<evidence type="ECO:0000256" key="8">
    <source>
        <dbReference type="RuleBase" id="RU000454"/>
    </source>
</evidence>
<keyword evidence="7" id="KW-1015">Disulfide bond</keyword>
<evidence type="ECO:0000259" key="10">
    <source>
        <dbReference type="PROSITE" id="PS51767"/>
    </source>
</evidence>
<keyword evidence="2 8" id="KW-0645">Protease</keyword>
<proteinExistence type="inferred from homology"/>
<dbReference type="PANTHER" id="PTHR47966:SF65">
    <property type="entry name" value="ASPARTIC-TYPE ENDOPEPTIDASE"/>
    <property type="match status" value="1"/>
</dbReference>
<dbReference type="GeneID" id="90071523"/>
<keyword evidence="3 9" id="KW-0732">Signal</keyword>
<evidence type="ECO:0000256" key="6">
    <source>
        <dbReference type="PIRSR" id="PIRSR601461-1"/>
    </source>
</evidence>
<dbReference type="InterPro" id="IPR033876">
    <property type="entry name" value="SAP-like"/>
</dbReference>
<comment type="caution">
    <text evidence="11">The sequence shown here is derived from an EMBL/GenBank/DDBJ whole genome shotgun (WGS) entry which is preliminary data.</text>
</comment>
<feature type="active site" evidence="6">
    <location>
        <position position="290"/>
    </location>
</feature>
<sequence length="416" mass="45652">MLSIPVVLSILLLFYNSSFAFPVGRTIGRKRNFDPLKLDFALVESQRRVDLNSGFYRHSVGPYSEVIMKIENQYSAYIATLALGTPEQEIKVALDTGSSDLWVPSPGTTTDYTTFDSNASRTATSLNETFSIVYGDRTGASGKWMSDNLQIGNVNIPNMQFGYGTNQNVGQGILGIGPKDSETSTWLDKPFTYDNFPYKLAALGYIPRASYSLYLDSSKSKTGTILFGAVDTAKFSGQLRMQKILKIPVDPFSPNVKSGFYIQLDSVGSGNYRYNSDPDDPSQPNPALLDSGTSLIYAPQRVVTGIGSLYGKYNRMVGGYVASCSSEGEPINFTFGNMTISIAYKEILYPLSKDSPVYGMDECLIGIIGSGSDIFTLGDVFLRSAYVVYDLEESKIGLAQARYSNESDIKFIDELH</sequence>
<evidence type="ECO:0000256" key="4">
    <source>
        <dbReference type="ARBA" id="ARBA00022750"/>
    </source>
</evidence>
<name>A0AAV5QFV5_9ASCO</name>
<evidence type="ECO:0000256" key="1">
    <source>
        <dbReference type="ARBA" id="ARBA00007447"/>
    </source>
</evidence>
<feature type="chain" id="PRO_5043428213" description="Peptidase A1 domain-containing protein" evidence="9">
    <location>
        <begin position="21"/>
        <end position="416"/>
    </location>
</feature>
<dbReference type="CDD" id="cd05474">
    <property type="entry name" value="SAP_like"/>
    <property type="match status" value="1"/>
</dbReference>
<dbReference type="PANTHER" id="PTHR47966">
    <property type="entry name" value="BETA-SITE APP-CLEAVING ENZYME, ISOFORM A-RELATED"/>
    <property type="match status" value="1"/>
</dbReference>
<evidence type="ECO:0000256" key="2">
    <source>
        <dbReference type="ARBA" id="ARBA00022670"/>
    </source>
</evidence>
<dbReference type="GO" id="GO:0004190">
    <property type="term" value="F:aspartic-type endopeptidase activity"/>
    <property type="evidence" value="ECO:0007669"/>
    <property type="project" value="UniProtKB-KW"/>
</dbReference>
<dbReference type="AlphaFoldDB" id="A0AAV5QFV5"/>
<dbReference type="EMBL" id="BTFZ01000001">
    <property type="protein sequence ID" value="GMM33544.1"/>
    <property type="molecule type" value="Genomic_DNA"/>
</dbReference>
<reference evidence="11 12" key="1">
    <citation type="journal article" date="2023" name="Elife">
        <title>Identification of key yeast species and microbe-microbe interactions impacting larval growth of Drosophila in the wild.</title>
        <authorList>
            <person name="Mure A."/>
            <person name="Sugiura Y."/>
            <person name="Maeda R."/>
            <person name="Honda K."/>
            <person name="Sakurai N."/>
            <person name="Takahashi Y."/>
            <person name="Watada M."/>
            <person name="Katoh T."/>
            <person name="Gotoh A."/>
            <person name="Gotoh Y."/>
            <person name="Taniguchi I."/>
            <person name="Nakamura K."/>
            <person name="Hayashi T."/>
            <person name="Katayama T."/>
            <person name="Uemura T."/>
            <person name="Hattori Y."/>
        </authorList>
    </citation>
    <scope>NUCLEOTIDE SEQUENCE [LARGE SCALE GENOMIC DNA]</scope>
    <source>
        <strain evidence="11 12">SC-9</strain>
    </source>
</reference>
<dbReference type="PROSITE" id="PS51767">
    <property type="entry name" value="PEPTIDASE_A1"/>
    <property type="match status" value="1"/>
</dbReference>
<keyword evidence="4 8" id="KW-0064">Aspartyl protease</keyword>
<evidence type="ECO:0000313" key="11">
    <source>
        <dbReference type="EMBL" id="GMM33544.1"/>
    </source>
</evidence>
<protein>
    <recommendedName>
        <fullName evidence="10">Peptidase A1 domain-containing protein</fullName>
    </recommendedName>
</protein>
<dbReference type="Pfam" id="PF00026">
    <property type="entry name" value="Asp"/>
    <property type="match status" value="1"/>
</dbReference>
<dbReference type="GO" id="GO:0006508">
    <property type="term" value="P:proteolysis"/>
    <property type="evidence" value="ECO:0007669"/>
    <property type="project" value="UniProtKB-KW"/>
</dbReference>
<evidence type="ECO:0000256" key="3">
    <source>
        <dbReference type="ARBA" id="ARBA00022729"/>
    </source>
</evidence>
<dbReference type="PRINTS" id="PR00792">
    <property type="entry name" value="PEPSIN"/>
</dbReference>
<feature type="active site" evidence="6">
    <location>
        <position position="95"/>
    </location>
</feature>
<evidence type="ECO:0000256" key="7">
    <source>
        <dbReference type="PIRSR" id="PIRSR601461-2"/>
    </source>
</evidence>
<dbReference type="PROSITE" id="PS00141">
    <property type="entry name" value="ASP_PROTEASE"/>
    <property type="match status" value="2"/>
</dbReference>
<accession>A0AAV5QFV5</accession>
<comment type="similarity">
    <text evidence="1 8">Belongs to the peptidase A1 family.</text>
</comment>
<gene>
    <name evidence="11" type="ORF">DASC09_008690</name>
</gene>
<dbReference type="GO" id="GO:0071944">
    <property type="term" value="C:cell periphery"/>
    <property type="evidence" value="ECO:0007669"/>
    <property type="project" value="UniProtKB-ARBA"/>
</dbReference>
<keyword evidence="12" id="KW-1185">Reference proteome</keyword>